<feature type="region of interest" description="Disordered" evidence="1">
    <location>
        <begin position="83"/>
        <end position="102"/>
    </location>
</feature>
<reference evidence="3" key="2">
    <citation type="submission" date="2013-07" db="EMBL/GenBank/DDBJ databases">
        <authorList>
            <consortium name="The Broad Institute Genome Sequencing Platform"/>
            <person name="Cuomo C."/>
            <person name="Litvintseva A."/>
            <person name="Chen Y."/>
            <person name="Heitman J."/>
            <person name="Sun S."/>
            <person name="Springer D."/>
            <person name="Dromer F."/>
            <person name="Young S.K."/>
            <person name="Zeng Q."/>
            <person name="Gargeya S."/>
            <person name="Fitzgerald M."/>
            <person name="Abouelleil A."/>
            <person name="Alvarado L."/>
            <person name="Berlin A.M."/>
            <person name="Chapman S.B."/>
            <person name="Dewar J."/>
            <person name="Goldberg J."/>
            <person name="Griggs A."/>
            <person name="Gujja S."/>
            <person name="Hansen M."/>
            <person name="Howarth C."/>
            <person name="Imamovic A."/>
            <person name="Larimer J."/>
            <person name="McCowan C."/>
            <person name="Murphy C."/>
            <person name="Pearson M."/>
            <person name="Priest M."/>
            <person name="Roberts A."/>
            <person name="Saif S."/>
            <person name="Shea T."/>
            <person name="Sykes S."/>
            <person name="Wortman J."/>
            <person name="Nusbaum C."/>
            <person name="Birren B."/>
        </authorList>
    </citation>
    <scope>NUCLEOTIDE SEQUENCE</scope>
    <source>
        <strain evidence="3">CBS 10117</strain>
    </source>
</reference>
<name>A0A1A6A3Q9_9TREE</name>
<feature type="compositionally biased region" description="Low complexity" evidence="1">
    <location>
        <begin position="1"/>
        <end position="14"/>
    </location>
</feature>
<dbReference type="EMBL" id="CP144535">
    <property type="protein sequence ID" value="WWC62407.1"/>
    <property type="molecule type" value="Genomic_DNA"/>
</dbReference>
<proteinExistence type="predicted"/>
<reference evidence="2" key="1">
    <citation type="submission" date="2013-07" db="EMBL/GenBank/DDBJ databases">
        <title>The Genome Sequence of Cryptococcus dejecticola CBS10117.</title>
        <authorList>
            <consortium name="The Broad Institute Genome Sequencing Platform"/>
            <person name="Cuomo C."/>
            <person name="Litvintseva A."/>
            <person name="Chen Y."/>
            <person name="Heitman J."/>
            <person name="Sun S."/>
            <person name="Springer D."/>
            <person name="Dromer F."/>
            <person name="Young S.K."/>
            <person name="Zeng Q."/>
            <person name="Gargeya S."/>
            <person name="Fitzgerald M."/>
            <person name="Abouelleil A."/>
            <person name="Alvarado L."/>
            <person name="Berlin A.M."/>
            <person name="Chapman S.B."/>
            <person name="Dewar J."/>
            <person name="Goldberg J."/>
            <person name="Griggs A."/>
            <person name="Gujja S."/>
            <person name="Hansen M."/>
            <person name="Howarth C."/>
            <person name="Imamovic A."/>
            <person name="Larimer J."/>
            <person name="McCowan C."/>
            <person name="Murphy C."/>
            <person name="Pearson M."/>
            <person name="Priest M."/>
            <person name="Roberts A."/>
            <person name="Saif S."/>
            <person name="Shea T."/>
            <person name="Sykes S."/>
            <person name="Wortman J."/>
            <person name="Nusbaum C."/>
            <person name="Birren B."/>
        </authorList>
    </citation>
    <scope>NUCLEOTIDE SEQUENCE [LARGE SCALE GENOMIC DNA]</scope>
    <source>
        <strain evidence="2">CBS 10117</strain>
    </source>
</reference>
<keyword evidence="4" id="KW-1185">Reference proteome</keyword>
<evidence type="ECO:0000313" key="2">
    <source>
        <dbReference type="EMBL" id="OBR84693.1"/>
    </source>
</evidence>
<gene>
    <name evidence="2" type="ORF">I303_05552</name>
    <name evidence="3" type="ORF">I303_105003</name>
</gene>
<dbReference type="AlphaFoldDB" id="A0A1A6A3Q9"/>
<accession>A0A1A6A3Q9</accession>
<reference evidence="3" key="3">
    <citation type="submission" date="2024-02" db="EMBL/GenBank/DDBJ databases">
        <title>Comparative genomics of Cryptococcus and Kwoniella reveals pathogenesis evolution and contrasting modes of karyotype evolution via chromosome fusion or intercentromeric recombination.</title>
        <authorList>
            <person name="Coelho M.A."/>
            <person name="David-Palma M."/>
            <person name="Shea T."/>
            <person name="Bowers K."/>
            <person name="McGinley-Smith S."/>
            <person name="Mohammad A.W."/>
            <person name="Gnirke A."/>
            <person name="Yurkov A.M."/>
            <person name="Nowrousian M."/>
            <person name="Sun S."/>
            <person name="Cuomo C.A."/>
            <person name="Heitman J."/>
        </authorList>
    </citation>
    <scope>NUCLEOTIDE SEQUENCE</scope>
    <source>
        <strain evidence="3">CBS 10117</strain>
    </source>
</reference>
<evidence type="ECO:0000313" key="4">
    <source>
        <dbReference type="Proteomes" id="UP000078595"/>
    </source>
</evidence>
<dbReference type="EMBL" id="KI894032">
    <property type="protein sequence ID" value="OBR84693.1"/>
    <property type="molecule type" value="Genomic_DNA"/>
</dbReference>
<dbReference type="Proteomes" id="UP000078595">
    <property type="component" value="Chromosome 6"/>
</dbReference>
<dbReference type="RefSeq" id="XP_018262535.1">
    <property type="nucleotide sequence ID" value="XM_018408844.1"/>
</dbReference>
<sequence length="102" mass="11232">MSAANQQSSSSQTQFNPMRGGDANTGFSSASTGGFYKDGEAAYFTRINKPWKEGMSYVYSTRYPTEYQTDTFRAEDGTLHEVNAKLTQTRGPDGNSVSTYDL</sequence>
<feature type="region of interest" description="Disordered" evidence="1">
    <location>
        <begin position="1"/>
        <end position="35"/>
    </location>
</feature>
<organism evidence="2">
    <name type="scientific">Kwoniella dejecticola CBS 10117</name>
    <dbReference type="NCBI Taxonomy" id="1296121"/>
    <lineage>
        <taxon>Eukaryota</taxon>
        <taxon>Fungi</taxon>
        <taxon>Dikarya</taxon>
        <taxon>Basidiomycota</taxon>
        <taxon>Agaricomycotina</taxon>
        <taxon>Tremellomycetes</taxon>
        <taxon>Tremellales</taxon>
        <taxon>Cryptococcaceae</taxon>
        <taxon>Kwoniella</taxon>
    </lineage>
</organism>
<feature type="compositionally biased region" description="Polar residues" evidence="1">
    <location>
        <begin position="85"/>
        <end position="102"/>
    </location>
</feature>
<dbReference type="GeneID" id="28969251"/>
<dbReference type="KEGG" id="kdj:28969251"/>
<protein>
    <submittedName>
        <fullName evidence="2">Uncharacterized protein</fullName>
    </submittedName>
</protein>
<dbReference type="VEuPathDB" id="FungiDB:I303_05552"/>
<evidence type="ECO:0000256" key="1">
    <source>
        <dbReference type="SAM" id="MobiDB-lite"/>
    </source>
</evidence>
<evidence type="ECO:0000313" key="3">
    <source>
        <dbReference type="EMBL" id="WWC62407.1"/>
    </source>
</evidence>